<dbReference type="FunFam" id="1.10.340.30:FF:000002">
    <property type="entry name" value="Adenine DNA glycosylase"/>
    <property type="match status" value="1"/>
</dbReference>
<dbReference type="SMART" id="SM00478">
    <property type="entry name" value="ENDO3c"/>
    <property type="match status" value="1"/>
</dbReference>
<keyword evidence="7" id="KW-0479">Metal-binding</keyword>
<evidence type="ECO:0000256" key="12">
    <source>
        <dbReference type="ARBA" id="ARBA00023204"/>
    </source>
</evidence>
<dbReference type="GO" id="GO:0032357">
    <property type="term" value="F:oxidized purine DNA binding"/>
    <property type="evidence" value="ECO:0007669"/>
    <property type="project" value="TreeGrafter"/>
</dbReference>
<name>A0A9W7ZLJ6_9FUNG</name>
<dbReference type="PANTHER" id="PTHR42944">
    <property type="entry name" value="ADENINE DNA GLYCOSYLASE"/>
    <property type="match status" value="1"/>
</dbReference>
<keyword evidence="6" id="KW-0004">4Fe-4S</keyword>
<keyword evidence="9" id="KW-0378">Hydrolase</keyword>
<evidence type="ECO:0000256" key="11">
    <source>
        <dbReference type="ARBA" id="ARBA00023014"/>
    </source>
</evidence>
<dbReference type="GO" id="GO:0046872">
    <property type="term" value="F:metal ion binding"/>
    <property type="evidence" value="ECO:0007669"/>
    <property type="project" value="UniProtKB-KW"/>
</dbReference>
<evidence type="ECO:0000256" key="5">
    <source>
        <dbReference type="ARBA" id="ARBA00022023"/>
    </source>
</evidence>
<evidence type="ECO:0000256" key="8">
    <source>
        <dbReference type="ARBA" id="ARBA00022763"/>
    </source>
</evidence>
<gene>
    <name evidence="16" type="ORF">IWQ60_009863</name>
</gene>
<dbReference type="GO" id="GO:0006298">
    <property type="term" value="P:mismatch repair"/>
    <property type="evidence" value="ECO:0007669"/>
    <property type="project" value="TreeGrafter"/>
</dbReference>
<keyword evidence="17" id="KW-1185">Reference proteome</keyword>
<keyword evidence="12" id="KW-0234">DNA repair</keyword>
<dbReference type="SMART" id="SM00525">
    <property type="entry name" value="FES"/>
    <property type="match status" value="1"/>
</dbReference>
<dbReference type="Gene3D" id="1.10.1670.10">
    <property type="entry name" value="Helix-hairpin-Helix base-excision DNA repair enzymes (C-terminal)"/>
    <property type="match status" value="1"/>
</dbReference>
<evidence type="ECO:0000313" key="16">
    <source>
        <dbReference type="EMBL" id="KAJ1912012.1"/>
    </source>
</evidence>
<proteinExistence type="inferred from homology"/>
<dbReference type="InterPro" id="IPR003651">
    <property type="entry name" value="Endonuclease3_FeS-loop_motif"/>
</dbReference>
<evidence type="ECO:0000256" key="4">
    <source>
        <dbReference type="ARBA" id="ARBA00012045"/>
    </source>
</evidence>
<comment type="caution">
    <text evidence="16">The sequence shown here is derived from an EMBL/GenBank/DDBJ whole genome shotgun (WGS) entry which is preliminary data.</text>
</comment>
<reference evidence="16" key="1">
    <citation type="submission" date="2022-07" db="EMBL/GenBank/DDBJ databases">
        <title>Phylogenomic reconstructions and comparative analyses of Kickxellomycotina fungi.</title>
        <authorList>
            <person name="Reynolds N.K."/>
            <person name="Stajich J.E."/>
            <person name="Barry K."/>
            <person name="Grigoriev I.V."/>
            <person name="Crous P."/>
            <person name="Smith M.E."/>
        </authorList>
    </citation>
    <scope>NUCLEOTIDE SEQUENCE</scope>
    <source>
        <strain evidence="16">RSA 861</strain>
    </source>
</reference>
<evidence type="ECO:0000256" key="7">
    <source>
        <dbReference type="ARBA" id="ARBA00022723"/>
    </source>
</evidence>
<evidence type="ECO:0000313" key="17">
    <source>
        <dbReference type="Proteomes" id="UP001150569"/>
    </source>
</evidence>
<accession>A0A9W7ZLJ6</accession>
<protein>
    <recommendedName>
        <fullName evidence="5">Adenine DNA glycosylase</fullName>
        <ecNumber evidence="4">3.2.2.31</ecNumber>
    </recommendedName>
</protein>
<evidence type="ECO:0000256" key="9">
    <source>
        <dbReference type="ARBA" id="ARBA00022801"/>
    </source>
</evidence>
<dbReference type="EMBL" id="JANBPT010000871">
    <property type="protein sequence ID" value="KAJ1912012.1"/>
    <property type="molecule type" value="Genomic_DNA"/>
</dbReference>
<evidence type="ECO:0000256" key="3">
    <source>
        <dbReference type="ARBA" id="ARBA00008343"/>
    </source>
</evidence>
<comment type="cofactor">
    <cofactor evidence="2">
        <name>[4Fe-4S] cluster</name>
        <dbReference type="ChEBI" id="CHEBI:49883"/>
    </cofactor>
</comment>
<dbReference type="SUPFAM" id="SSF48150">
    <property type="entry name" value="DNA-glycosylase"/>
    <property type="match status" value="1"/>
</dbReference>
<dbReference type="InterPro" id="IPR044298">
    <property type="entry name" value="MIG/MutY"/>
</dbReference>
<evidence type="ECO:0000256" key="14">
    <source>
        <dbReference type="SAM" id="MobiDB-lite"/>
    </source>
</evidence>
<dbReference type="CDD" id="cd00056">
    <property type="entry name" value="ENDO3c"/>
    <property type="match status" value="1"/>
</dbReference>
<evidence type="ECO:0000256" key="10">
    <source>
        <dbReference type="ARBA" id="ARBA00023004"/>
    </source>
</evidence>
<dbReference type="PROSITE" id="PS00764">
    <property type="entry name" value="ENDONUCLEASE_III_1"/>
    <property type="match status" value="1"/>
</dbReference>
<dbReference type="InterPro" id="IPR004035">
    <property type="entry name" value="Endouclease-III_FeS-bd_BS"/>
</dbReference>
<dbReference type="GO" id="GO:0035485">
    <property type="term" value="F:adenine/guanine mispair binding"/>
    <property type="evidence" value="ECO:0007669"/>
    <property type="project" value="TreeGrafter"/>
</dbReference>
<dbReference type="EC" id="3.2.2.31" evidence="4"/>
<keyword evidence="10" id="KW-0408">Iron</keyword>
<keyword evidence="8" id="KW-0227">DNA damage</keyword>
<dbReference type="GO" id="GO:0051539">
    <property type="term" value="F:4 iron, 4 sulfur cluster binding"/>
    <property type="evidence" value="ECO:0007669"/>
    <property type="project" value="UniProtKB-KW"/>
</dbReference>
<dbReference type="InterPro" id="IPR023170">
    <property type="entry name" value="HhH_base_excis_C"/>
</dbReference>
<dbReference type="GO" id="GO:0000701">
    <property type="term" value="F:purine-specific mismatch base pair DNA N-glycosylase activity"/>
    <property type="evidence" value="ECO:0007669"/>
    <property type="project" value="UniProtKB-EC"/>
</dbReference>
<dbReference type="GO" id="GO:0034039">
    <property type="term" value="F:8-oxo-7,8-dihydroguanine DNA N-glycosylase activity"/>
    <property type="evidence" value="ECO:0007669"/>
    <property type="project" value="TreeGrafter"/>
</dbReference>
<keyword evidence="11" id="KW-0411">Iron-sulfur</keyword>
<sequence>MTTTPLRRNPPRRAREVPVQLTASLADSASELDNEWDSPKAIKSARPTRPRKAEAVRIVGDGQPLTRKLCRSRPASSDDGFPFGDGAVRTIEPSLGQCRLPITMHQFTDAAELRNVHAALLGWYATHQRAMPWRIPYRPDQASEPAAADLDQRGYEVWVSEIMLQQTQVATVREYYRRWMIEFPTVQALAAAPLDRVYQLWAGLGYYSRAKRLHEGATFLVKENSGSLPRDAATLMKAVPGVGRYTAGAVASIAFGRPEPLVDGNVVRVLTRLRAWGGDVSKASGVRWTWDTAAELLHQSAPGHWNQALMELGATVCTPTKPKCDICPLVESCHAYTQLHDEPRYWELAGKQRRDVPDIEDCGLCTFPAGPQLWPNMSHYPQKPAKKVARQEETTVYIIEVAKAGTASEDQDTRLLFTKRPMTAINRDAMSLTEIPRQASWQIYGSP</sequence>
<organism evidence="16 17">
    <name type="scientific">Tieghemiomyces parasiticus</name>
    <dbReference type="NCBI Taxonomy" id="78921"/>
    <lineage>
        <taxon>Eukaryota</taxon>
        <taxon>Fungi</taxon>
        <taxon>Fungi incertae sedis</taxon>
        <taxon>Zoopagomycota</taxon>
        <taxon>Kickxellomycotina</taxon>
        <taxon>Dimargaritomycetes</taxon>
        <taxon>Dimargaritales</taxon>
        <taxon>Dimargaritaceae</taxon>
        <taxon>Tieghemiomyces</taxon>
    </lineage>
</organism>
<feature type="domain" description="HhH-GPD" evidence="15">
    <location>
        <begin position="163"/>
        <end position="315"/>
    </location>
</feature>
<keyword evidence="13" id="KW-0326">Glycosidase</keyword>
<comment type="catalytic activity">
    <reaction evidence="1">
        <text>Hydrolyzes free adenine bases from 7,8-dihydro-8-oxoguanine:adenine mismatched double-stranded DNA, leaving an apurinic site.</text>
        <dbReference type="EC" id="3.2.2.31"/>
    </reaction>
</comment>
<dbReference type="Proteomes" id="UP001150569">
    <property type="component" value="Unassembled WGS sequence"/>
</dbReference>
<dbReference type="OrthoDB" id="10248838at2759"/>
<dbReference type="AlphaFoldDB" id="A0A9W7ZLJ6"/>
<evidence type="ECO:0000256" key="2">
    <source>
        <dbReference type="ARBA" id="ARBA00001966"/>
    </source>
</evidence>
<evidence type="ECO:0000259" key="15">
    <source>
        <dbReference type="SMART" id="SM00478"/>
    </source>
</evidence>
<dbReference type="InterPro" id="IPR011257">
    <property type="entry name" value="DNA_glycosylase"/>
</dbReference>
<dbReference type="GO" id="GO:0005634">
    <property type="term" value="C:nucleus"/>
    <property type="evidence" value="ECO:0007669"/>
    <property type="project" value="TreeGrafter"/>
</dbReference>
<dbReference type="GO" id="GO:0006285">
    <property type="term" value="P:base-excision repair, AP site formation"/>
    <property type="evidence" value="ECO:0007669"/>
    <property type="project" value="UniProtKB-ARBA"/>
</dbReference>
<dbReference type="Gene3D" id="1.10.340.30">
    <property type="entry name" value="Hypothetical protein, domain 2"/>
    <property type="match status" value="1"/>
</dbReference>
<feature type="region of interest" description="Disordered" evidence="14">
    <location>
        <begin position="24"/>
        <end position="51"/>
    </location>
</feature>
<evidence type="ECO:0000256" key="1">
    <source>
        <dbReference type="ARBA" id="ARBA00000843"/>
    </source>
</evidence>
<dbReference type="FunFam" id="1.10.1670.10:FF:000002">
    <property type="entry name" value="Adenine DNA glycosylase"/>
    <property type="match status" value="1"/>
</dbReference>
<dbReference type="InterPro" id="IPR003265">
    <property type="entry name" value="HhH-GPD_domain"/>
</dbReference>
<evidence type="ECO:0000256" key="6">
    <source>
        <dbReference type="ARBA" id="ARBA00022485"/>
    </source>
</evidence>
<evidence type="ECO:0000256" key="13">
    <source>
        <dbReference type="ARBA" id="ARBA00023295"/>
    </source>
</evidence>
<comment type="similarity">
    <text evidence="3">Belongs to the Nth/MutY family.</text>
</comment>
<dbReference type="PANTHER" id="PTHR42944:SF1">
    <property type="entry name" value="ADENINE DNA GLYCOSYLASE"/>
    <property type="match status" value="1"/>
</dbReference>
<dbReference type="Pfam" id="PF00730">
    <property type="entry name" value="HhH-GPD"/>
    <property type="match status" value="1"/>
</dbReference>